<name>A0A239WBK7_STRAI</name>
<keyword evidence="1" id="KW-1133">Transmembrane helix</keyword>
<dbReference type="AlphaFoldDB" id="A0A239WBK7"/>
<evidence type="ECO:0000313" key="3">
    <source>
        <dbReference type="Proteomes" id="UP000215144"/>
    </source>
</evidence>
<feature type="transmembrane region" description="Helical" evidence="1">
    <location>
        <begin position="86"/>
        <end position="107"/>
    </location>
</feature>
<evidence type="ECO:0000256" key="1">
    <source>
        <dbReference type="SAM" id="Phobius"/>
    </source>
</evidence>
<sequence>MNREDWIEYYETVYGQPPTDEVIEAARLSGEFTDEEVGQPSTENLPEEKALPLGEAEITSNRPSSSPSVISQENPAKTPIYKQKQFWLFGGVGLLVLSLLLGLFFLLRYQTGDIQGYWRSANLEKKLIKEIAKNLSEVEGGSDIKVSDVVKSETVALDVADDKAVMSVSYIFDKEAFYKIYEETMASSDYSSYLDDTYSALIESLLPSRSDIEDMIDDALEESAKEDGFDYDSETGKLEATLFEGKVKRISRTIEITRIENDELDLDDIVIDEGDELIYDKNKSDLILKGKNKKDDVIFKKGKISSSDTY</sequence>
<keyword evidence="1" id="KW-0812">Transmembrane</keyword>
<evidence type="ECO:0000313" key="2">
    <source>
        <dbReference type="EMBL" id="SNV31887.1"/>
    </source>
</evidence>
<accession>A0A239WBK7</accession>
<dbReference type="Proteomes" id="UP000215144">
    <property type="component" value="Chromosome 1"/>
</dbReference>
<protein>
    <submittedName>
        <fullName evidence="2">Uncharacterized protein</fullName>
    </submittedName>
</protein>
<dbReference type="KEGG" id="saco:SAME_00079"/>
<dbReference type="OrthoDB" id="2237747at2"/>
<keyword evidence="1" id="KW-0472">Membrane</keyword>
<dbReference type="RefSeq" id="WP_095121266.1">
    <property type="nucleotide sequence ID" value="NZ_LT906454.1"/>
</dbReference>
<dbReference type="EMBL" id="LT906454">
    <property type="protein sequence ID" value="SNV31887.1"/>
    <property type="molecule type" value="Genomic_DNA"/>
</dbReference>
<proteinExistence type="predicted"/>
<reference evidence="2 3" key="1">
    <citation type="submission" date="2017-06" db="EMBL/GenBank/DDBJ databases">
        <authorList>
            <consortium name="Pathogen Informatics"/>
        </authorList>
    </citation>
    <scope>NUCLEOTIDE SEQUENCE [LARGE SCALE GENOMIC DNA]</scope>
    <source>
        <strain evidence="2 3">NCTC11291</strain>
    </source>
</reference>
<gene>
    <name evidence="2" type="ORF">SAMEA4504048_00079</name>
</gene>
<organism evidence="2 3">
    <name type="scientific">Streptococcus acidominimus</name>
    <dbReference type="NCBI Taxonomy" id="1326"/>
    <lineage>
        <taxon>Bacteria</taxon>
        <taxon>Bacillati</taxon>
        <taxon>Bacillota</taxon>
        <taxon>Bacilli</taxon>
        <taxon>Lactobacillales</taxon>
        <taxon>Streptococcaceae</taxon>
        <taxon>Streptococcus</taxon>
    </lineage>
</organism>